<dbReference type="AlphaFoldDB" id="A0A4Y8AAZ6"/>
<reference evidence="1 4" key="3">
    <citation type="submission" date="2020-08" db="EMBL/GenBank/DDBJ databases">
        <title>Genomic Encyclopedia of Type Strains, Phase IV (KMG-IV): sequencing the most valuable type-strain genomes for metagenomic binning, comparative biology and taxonomic classification.</title>
        <authorList>
            <person name="Goeker M."/>
        </authorList>
    </citation>
    <scope>NUCLEOTIDE SEQUENCE [LARGE SCALE GENOMIC DNA]</scope>
    <source>
        <strain evidence="1 4">DSM 100995</strain>
    </source>
</reference>
<organism evidence="2 3">
    <name type="scientific">Mucilaginibacter phyllosphaerae</name>
    <dbReference type="NCBI Taxonomy" id="1812349"/>
    <lineage>
        <taxon>Bacteria</taxon>
        <taxon>Pseudomonadati</taxon>
        <taxon>Bacteroidota</taxon>
        <taxon>Sphingobacteriia</taxon>
        <taxon>Sphingobacteriales</taxon>
        <taxon>Sphingobacteriaceae</taxon>
        <taxon>Mucilaginibacter</taxon>
    </lineage>
</organism>
<keyword evidence="4" id="KW-1185">Reference proteome</keyword>
<evidence type="ECO:0000313" key="3">
    <source>
        <dbReference type="Proteomes" id="UP000297248"/>
    </source>
</evidence>
<evidence type="ECO:0000313" key="4">
    <source>
        <dbReference type="Proteomes" id="UP000583101"/>
    </source>
</evidence>
<dbReference type="RefSeq" id="WP_134337094.1">
    <property type="nucleotide sequence ID" value="NZ_BMCZ01000005.1"/>
</dbReference>
<sequence length="595" mass="69304">MKIVPNIFRIEKSQAALQNLTNTEEIVKYIITQSYKKREKSIDEQALTLTQFQKDDYTYFLYVYRTNDIESDWSKFLPSQLKDTSVFAQSKVNLVLFIDTEFDLFTIVGGSAYWIVASYMDHLFGLVTYDRIISLENDEAVSTKSRRMTGYNTGVSEQFRDDYRMMNYLQFGKIPKELHVRLSADTSFSHFNFVLAKPLEKLQIAVGKGFKVNKEVDFDTLHRLINELCIIMSMAPKDLLSSYIEVRDSQYLIQLKGILTRKIYNNIPVVVSQSKDPNDAFEFDFCNPNKIEEFYEAEYYDLVERTESNRKKDGLFATVRDKNEIYSTVIRRAYELNGNNENGILFYLYGVSVQCYVGKRQTAAAGFMYHFNAEFSVGSDAVFLVDSKWYRLKQSFIESLIAQTERILRNTKLTHSILHFPWTFDTVKKQFDDEGEYNMQYNGLPNYFVFDTIIVDGIELCDILYVSGNELYLIHVKHSFTSRVRELTNQILISARRLREAITAKQRSFFDKLYDGLSNKQRSTNGLSSDDFYNLFLLKKPVYVFATASQLAIDLPIENNMDKYDSNIARFSLTTCSGEMQTNYYDLKTYQIVRA</sequence>
<evidence type="ECO:0000313" key="2">
    <source>
        <dbReference type="EMBL" id="TEW65019.1"/>
    </source>
</evidence>
<protein>
    <recommendedName>
        <fullName evidence="5">Sporadically distributed protein, TIGR04141 family</fullName>
    </recommendedName>
</protein>
<dbReference type="OrthoDB" id="740138at2"/>
<dbReference type="InterPro" id="IPR026487">
    <property type="entry name" value="CHP04141"/>
</dbReference>
<evidence type="ECO:0000313" key="1">
    <source>
        <dbReference type="EMBL" id="MBB3969632.1"/>
    </source>
</evidence>
<name>A0A4Y8AAZ6_9SPHI</name>
<reference evidence="2" key="2">
    <citation type="submission" date="2019-03" db="EMBL/GenBank/DDBJ databases">
        <authorList>
            <person name="Yan Y.-Q."/>
            <person name="Du Z.-J."/>
        </authorList>
    </citation>
    <scope>NUCLEOTIDE SEQUENCE</scope>
    <source>
        <strain evidence="2">PP-F2FG21</strain>
    </source>
</reference>
<accession>A0A4Y8AAZ6</accession>
<dbReference type="Proteomes" id="UP000583101">
    <property type="component" value="Unassembled WGS sequence"/>
</dbReference>
<comment type="caution">
    <text evidence="2">The sequence shown here is derived from an EMBL/GenBank/DDBJ whole genome shotgun (WGS) entry which is preliminary data.</text>
</comment>
<dbReference type="EMBL" id="SNQG01000005">
    <property type="protein sequence ID" value="TEW65019.1"/>
    <property type="molecule type" value="Genomic_DNA"/>
</dbReference>
<proteinExistence type="predicted"/>
<evidence type="ECO:0008006" key="5">
    <source>
        <dbReference type="Google" id="ProtNLM"/>
    </source>
</evidence>
<dbReference type="Pfam" id="PF19614">
    <property type="entry name" value="DUF6119"/>
    <property type="match status" value="1"/>
</dbReference>
<reference evidence="2 3" key="1">
    <citation type="journal article" date="2016" name="Int. J. Syst. Evol. Microbiol.">
        <title>Proposal of Mucilaginibacter phyllosphaerae sp. nov. isolated from the phyllosphere of Galium album.</title>
        <authorList>
            <person name="Aydogan E.L."/>
            <person name="Busse H.J."/>
            <person name="Moser G."/>
            <person name="Muller C."/>
            <person name="Kampfer P."/>
            <person name="Glaeser S.P."/>
        </authorList>
    </citation>
    <scope>NUCLEOTIDE SEQUENCE [LARGE SCALE GENOMIC DNA]</scope>
    <source>
        <strain evidence="2 3">PP-F2FG21</strain>
    </source>
</reference>
<dbReference type="NCBIfam" id="TIGR04141">
    <property type="entry name" value="TIGR04141 family sporadically distributed protein"/>
    <property type="match status" value="1"/>
</dbReference>
<gene>
    <name evidence="2" type="ORF">E2R65_13955</name>
    <name evidence="1" type="ORF">GGR35_002245</name>
</gene>
<dbReference type="EMBL" id="JACIEG010000004">
    <property type="protein sequence ID" value="MBB3969632.1"/>
    <property type="molecule type" value="Genomic_DNA"/>
</dbReference>
<dbReference type="Proteomes" id="UP000297248">
    <property type="component" value="Unassembled WGS sequence"/>
</dbReference>